<evidence type="ECO:0000313" key="7">
    <source>
        <dbReference type="EMBL" id="TVY71338.1"/>
    </source>
</evidence>
<evidence type="ECO:0000256" key="5">
    <source>
        <dbReference type="ARBA" id="ARBA00023180"/>
    </source>
</evidence>
<keyword evidence="5" id="KW-0325">Glycoprotein</keyword>
<evidence type="ECO:0000256" key="6">
    <source>
        <dbReference type="SAM" id="SignalP"/>
    </source>
</evidence>
<organism evidence="7 8">
    <name type="scientific">Lachnellula suecica</name>
    <dbReference type="NCBI Taxonomy" id="602035"/>
    <lineage>
        <taxon>Eukaryota</taxon>
        <taxon>Fungi</taxon>
        <taxon>Dikarya</taxon>
        <taxon>Ascomycota</taxon>
        <taxon>Pezizomycotina</taxon>
        <taxon>Leotiomycetes</taxon>
        <taxon>Helotiales</taxon>
        <taxon>Lachnaceae</taxon>
        <taxon>Lachnellula</taxon>
    </lineage>
</organism>
<dbReference type="SUPFAM" id="SSF53474">
    <property type="entry name" value="alpha/beta-Hydrolases"/>
    <property type="match status" value="1"/>
</dbReference>
<dbReference type="Pfam" id="PF05577">
    <property type="entry name" value="Peptidase_S28"/>
    <property type="match status" value="1"/>
</dbReference>
<evidence type="ECO:0000313" key="8">
    <source>
        <dbReference type="Proteomes" id="UP000469558"/>
    </source>
</evidence>
<dbReference type="EMBL" id="QGMK01001264">
    <property type="protein sequence ID" value="TVY71338.1"/>
    <property type="molecule type" value="Genomic_DNA"/>
</dbReference>
<feature type="signal peptide" evidence="6">
    <location>
        <begin position="1"/>
        <end position="20"/>
    </location>
</feature>
<dbReference type="GO" id="GO:0008239">
    <property type="term" value="F:dipeptidyl-peptidase activity"/>
    <property type="evidence" value="ECO:0007669"/>
    <property type="project" value="TreeGrafter"/>
</dbReference>
<dbReference type="AlphaFoldDB" id="A0A8T9C5U5"/>
<evidence type="ECO:0000256" key="2">
    <source>
        <dbReference type="ARBA" id="ARBA00022670"/>
    </source>
</evidence>
<dbReference type="PANTHER" id="PTHR11010">
    <property type="entry name" value="PROTEASE S28 PRO-X CARBOXYPEPTIDASE-RELATED"/>
    <property type="match status" value="1"/>
</dbReference>
<dbReference type="GO" id="GO:0006508">
    <property type="term" value="P:proteolysis"/>
    <property type="evidence" value="ECO:0007669"/>
    <property type="project" value="UniProtKB-KW"/>
</dbReference>
<comment type="similarity">
    <text evidence="1">Belongs to the peptidase S28 family.</text>
</comment>
<keyword evidence="7" id="KW-0121">Carboxypeptidase</keyword>
<feature type="chain" id="PRO_5035725623" evidence="6">
    <location>
        <begin position="21"/>
        <end position="540"/>
    </location>
</feature>
<protein>
    <submittedName>
        <fullName evidence="7">Putative extracellular serine carboxypeptidase</fullName>
    </submittedName>
</protein>
<reference evidence="7 8" key="1">
    <citation type="submission" date="2018-05" db="EMBL/GenBank/DDBJ databases">
        <title>Genome sequencing and assembly of the regulated plant pathogen Lachnellula willkommii and related sister species for the development of diagnostic species identification markers.</title>
        <authorList>
            <person name="Giroux E."/>
            <person name="Bilodeau G."/>
        </authorList>
    </citation>
    <scope>NUCLEOTIDE SEQUENCE [LARGE SCALE GENOMIC DNA]</scope>
    <source>
        <strain evidence="7 8">CBS 268.59</strain>
    </source>
</reference>
<dbReference type="GO" id="GO:0004180">
    <property type="term" value="F:carboxypeptidase activity"/>
    <property type="evidence" value="ECO:0007669"/>
    <property type="project" value="UniProtKB-KW"/>
</dbReference>
<dbReference type="GO" id="GO:0070008">
    <property type="term" value="F:serine-type exopeptidase activity"/>
    <property type="evidence" value="ECO:0007669"/>
    <property type="project" value="InterPro"/>
</dbReference>
<evidence type="ECO:0000256" key="3">
    <source>
        <dbReference type="ARBA" id="ARBA00022729"/>
    </source>
</evidence>
<dbReference type="PANTHER" id="PTHR11010:SF23">
    <property type="entry name" value="SERINE PEPTIDASE"/>
    <property type="match status" value="1"/>
</dbReference>
<dbReference type="FunFam" id="3.40.50.1820:FF:000165">
    <property type="entry name" value="Serine peptidase, putative"/>
    <property type="match status" value="1"/>
</dbReference>
<evidence type="ECO:0000256" key="4">
    <source>
        <dbReference type="ARBA" id="ARBA00022801"/>
    </source>
</evidence>
<name>A0A8T9C5U5_9HELO</name>
<keyword evidence="3 6" id="KW-0732">Signal</keyword>
<evidence type="ECO:0000256" key="1">
    <source>
        <dbReference type="ARBA" id="ARBA00011079"/>
    </source>
</evidence>
<keyword evidence="4" id="KW-0378">Hydrolase</keyword>
<gene>
    <name evidence="7" type="ORF">LSUE1_G004440</name>
</gene>
<dbReference type="OrthoDB" id="1735038at2759"/>
<comment type="caution">
    <text evidence="7">The sequence shown here is derived from an EMBL/GenBank/DDBJ whole genome shotgun (WGS) entry which is preliminary data.</text>
</comment>
<dbReference type="Gene3D" id="3.40.50.1820">
    <property type="entry name" value="alpha/beta hydrolase"/>
    <property type="match status" value="2"/>
</dbReference>
<sequence length="540" mass="58949">MKASIVSAVTALAFAATAVANSEFLHLGRLIPPVESSEDADAFAASLLSTANVTGSAFFDQLLDHDDPSKGTFPQKFWWNAQWWEGPGSPVVFFTPGEIAAANYGGYLTNATITGLFAQEIKGAVIMVELKPDRFWGESSPYADLTAETLQLLTLHQAIADFTYFAKTVALPFDTNHSSNAGNAPWVFSGGSYSGALAAWTESTAPGTFWAYHASSAPVEAISDYWQYFAPVQQGMPKNCSSDITKVIEYMDGVFTKGTAAEQLALKTKFGLESVEHNDDVMGALENGPWLWQSNSFTTGYSGFFKFCDAIENVTAGAAVTPDANGVGLETAIEGYATWTKEVLLPGYCQGYGYTDASDLGCLDTYNASNLLFTDRTVGNPGDRQWNWMLCNEPFAYWQDGAPRSTPTIVSRLINAQYWQRQCDLWFPTTNGYTYGSAISPDNNVHQVNKHTQGWRLEDTTRLIWTNGQFDPWKTSGMSSEFRPGGPLASTEQHPLQVIPGGFHCSDLRLSNAQANAGVQTVVDNEVAQIVKWVGEFTKK</sequence>
<dbReference type="InterPro" id="IPR008758">
    <property type="entry name" value="Peptidase_S28"/>
</dbReference>
<accession>A0A8T9C5U5</accession>
<dbReference type="InterPro" id="IPR029058">
    <property type="entry name" value="AB_hydrolase_fold"/>
</dbReference>
<keyword evidence="8" id="KW-1185">Reference proteome</keyword>
<keyword evidence="2" id="KW-0645">Protease</keyword>
<proteinExistence type="inferred from homology"/>
<dbReference type="Proteomes" id="UP000469558">
    <property type="component" value="Unassembled WGS sequence"/>
</dbReference>